<evidence type="ECO:0000313" key="3">
    <source>
        <dbReference type="Proteomes" id="UP000631653"/>
    </source>
</evidence>
<protein>
    <submittedName>
        <fullName evidence="2">Uncharacterized protein</fullName>
    </submittedName>
</protein>
<gene>
    <name evidence="2" type="ORF">GOB81_10405</name>
</gene>
<evidence type="ECO:0000256" key="1">
    <source>
        <dbReference type="SAM" id="SignalP"/>
    </source>
</evidence>
<evidence type="ECO:0000313" key="2">
    <source>
        <dbReference type="EMBL" id="NHN89042.1"/>
    </source>
</evidence>
<dbReference type="Proteomes" id="UP000631653">
    <property type="component" value="Unassembled WGS sequence"/>
</dbReference>
<name>A0ABX0JZZ9_9PROT</name>
<keyword evidence="1" id="KW-0732">Signal</keyword>
<keyword evidence="3" id="KW-1185">Reference proteome</keyword>
<feature type="chain" id="PRO_5045302684" evidence="1">
    <location>
        <begin position="34"/>
        <end position="149"/>
    </location>
</feature>
<proteinExistence type="predicted"/>
<dbReference type="PROSITE" id="PS51257">
    <property type="entry name" value="PROKAR_LIPOPROTEIN"/>
    <property type="match status" value="1"/>
</dbReference>
<comment type="caution">
    <text evidence="2">The sequence shown here is derived from an EMBL/GenBank/DDBJ whole genome shotgun (WGS) entry which is preliminary data.</text>
</comment>
<dbReference type="EMBL" id="WOSY01000009">
    <property type="protein sequence ID" value="NHN89042.1"/>
    <property type="molecule type" value="Genomic_DNA"/>
</dbReference>
<sequence length="149" mass="16034">MCLPLLRRLLPRHLCVCILVGGTLGAAACPALAASDAQDDPTGDWSGMLVTDKGTCPTQRESVLQVQANRLFFAPATGTLVLRGKPDKTSQRFHAQLVLKDMKGQPLPMVFDGHPEGDTIVGVFGTPNCRAHIVLTRPKGNAWKNFMGN</sequence>
<dbReference type="RefSeq" id="WP_173570367.1">
    <property type="nucleotide sequence ID" value="NZ_WOSY01000009.1"/>
</dbReference>
<organism evidence="2 3">
    <name type="scientific">Acetobacter conturbans</name>
    <dbReference type="NCBI Taxonomy" id="1737472"/>
    <lineage>
        <taxon>Bacteria</taxon>
        <taxon>Pseudomonadati</taxon>
        <taxon>Pseudomonadota</taxon>
        <taxon>Alphaproteobacteria</taxon>
        <taxon>Acetobacterales</taxon>
        <taxon>Acetobacteraceae</taxon>
        <taxon>Acetobacter</taxon>
    </lineage>
</organism>
<accession>A0ABX0JZZ9</accession>
<feature type="signal peptide" evidence="1">
    <location>
        <begin position="1"/>
        <end position="33"/>
    </location>
</feature>
<reference evidence="2 3" key="1">
    <citation type="journal article" date="2020" name="Int. J. Syst. Evol. Microbiol.">
        <title>Novel acetic acid bacteria from cider fermentations: Acetobacter conturbans sp. nov. and Acetobacter fallax sp. nov.</title>
        <authorList>
            <person name="Sombolestani A.S."/>
            <person name="Cleenwerck I."/>
            <person name="Cnockaert M."/>
            <person name="Borremans W."/>
            <person name="Wieme A.D."/>
            <person name="De Vuyst L."/>
            <person name="Vandamme P."/>
        </authorList>
    </citation>
    <scope>NUCLEOTIDE SEQUENCE [LARGE SCALE GENOMIC DNA]</scope>
    <source>
        <strain evidence="2 3">LMG 1627</strain>
    </source>
</reference>